<dbReference type="Gene3D" id="1.20.120.530">
    <property type="entry name" value="GntR ligand-binding domain-like"/>
    <property type="match status" value="1"/>
</dbReference>
<gene>
    <name evidence="5" type="ORF">O9H85_31685</name>
</gene>
<feature type="domain" description="HTH gntR-type" evidence="4">
    <location>
        <begin position="10"/>
        <end position="78"/>
    </location>
</feature>
<keyword evidence="6" id="KW-1185">Reference proteome</keyword>
<dbReference type="Pfam" id="PF07729">
    <property type="entry name" value="FCD"/>
    <property type="match status" value="1"/>
</dbReference>
<dbReference type="PROSITE" id="PS50949">
    <property type="entry name" value="HTH_GNTR"/>
    <property type="match status" value="1"/>
</dbReference>
<keyword evidence="1" id="KW-0805">Transcription regulation</keyword>
<dbReference type="PANTHER" id="PTHR43537:SF5">
    <property type="entry name" value="UXU OPERON TRANSCRIPTIONAL REGULATOR"/>
    <property type="match status" value="1"/>
</dbReference>
<dbReference type="InterPro" id="IPR000524">
    <property type="entry name" value="Tscrpt_reg_HTH_GntR"/>
</dbReference>
<protein>
    <submittedName>
        <fullName evidence="5">GntR family transcriptional regulator</fullName>
    </submittedName>
</protein>
<dbReference type="SUPFAM" id="SSF48008">
    <property type="entry name" value="GntR ligand-binding domain-like"/>
    <property type="match status" value="1"/>
</dbReference>
<dbReference type="CDD" id="cd07377">
    <property type="entry name" value="WHTH_GntR"/>
    <property type="match status" value="1"/>
</dbReference>
<dbReference type="InterPro" id="IPR036390">
    <property type="entry name" value="WH_DNA-bd_sf"/>
</dbReference>
<dbReference type="SMART" id="SM00895">
    <property type="entry name" value="FCD"/>
    <property type="match status" value="1"/>
</dbReference>
<dbReference type="PRINTS" id="PR00035">
    <property type="entry name" value="HTHGNTR"/>
</dbReference>
<dbReference type="InterPro" id="IPR036388">
    <property type="entry name" value="WH-like_DNA-bd_sf"/>
</dbReference>
<keyword evidence="2" id="KW-0238">DNA-binding</keyword>
<dbReference type="SMART" id="SM00345">
    <property type="entry name" value="HTH_GNTR"/>
    <property type="match status" value="1"/>
</dbReference>
<evidence type="ECO:0000259" key="4">
    <source>
        <dbReference type="PROSITE" id="PS50949"/>
    </source>
</evidence>
<comment type="caution">
    <text evidence="5">The sequence shown here is derived from an EMBL/GenBank/DDBJ whole genome shotgun (WGS) entry which is preliminary data.</text>
</comment>
<dbReference type="EMBL" id="JAQAGZ010000027">
    <property type="protein sequence ID" value="MCZ8516845.1"/>
    <property type="molecule type" value="Genomic_DNA"/>
</dbReference>
<evidence type="ECO:0000256" key="1">
    <source>
        <dbReference type="ARBA" id="ARBA00023015"/>
    </source>
</evidence>
<evidence type="ECO:0000256" key="3">
    <source>
        <dbReference type="ARBA" id="ARBA00023163"/>
    </source>
</evidence>
<dbReference type="InterPro" id="IPR011711">
    <property type="entry name" value="GntR_C"/>
</dbReference>
<evidence type="ECO:0000313" key="6">
    <source>
        <dbReference type="Proteomes" id="UP001527882"/>
    </source>
</evidence>
<keyword evidence="3" id="KW-0804">Transcription</keyword>
<name>A0ABT4QJ21_9BACL</name>
<dbReference type="PANTHER" id="PTHR43537">
    <property type="entry name" value="TRANSCRIPTIONAL REGULATOR, GNTR FAMILY"/>
    <property type="match status" value="1"/>
</dbReference>
<accession>A0ABT4QJ21</accession>
<dbReference type="Pfam" id="PF00392">
    <property type="entry name" value="GntR"/>
    <property type="match status" value="1"/>
</dbReference>
<dbReference type="Proteomes" id="UP001527882">
    <property type="component" value="Unassembled WGS sequence"/>
</dbReference>
<dbReference type="SUPFAM" id="SSF46785">
    <property type="entry name" value="Winged helix' DNA-binding domain"/>
    <property type="match status" value="1"/>
</dbReference>
<dbReference type="RefSeq" id="WP_269885377.1">
    <property type="nucleotide sequence ID" value="NZ_JAQAGZ010000027.1"/>
</dbReference>
<dbReference type="Gene3D" id="1.10.10.10">
    <property type="entry name" value="Winged helix-like DNA-binding domain superfamily/Winged helix DNA-binding domain"/>
    <property type="match status" value="1"/>
</dbReference>
<evidence type="ECO:0000313" key="5">
    <source>
        <dbReference type="EMBL" id="MCZ8516845.1"/>
    </source>
</evidence>
<reference evidence="5 6" key="1">
    <citation type="submission" date="2022-12" db="EMBL/GenBank/DDBJ databases">
        <title>Draft genome sequence of Paenibacillus sp. dW9.</title>
        <authorList>
            <person name="Choi E.-W."/>
            <person name="Kim D.-U."/>
        </authorList>
    </citation>
    <scope>NUCLEOTIDE SEQUENCE [LARGE SCALE GENOMIC DNA]</scope>
    <source>
        <strain evidence="6">dW9</strain>
    </source>
</reference>
<dbReference type="InterPro" id="IPR008920">
    <property type="entry name" value="TF_FadR/GntR_C"/>
</dbReference>
<organism evidence="5 6">
    <name type="scientific">Paenibacillus gyeongsangnamensis</name>
    <dbReference type="NCBI Taxonomy" id="3388067"/>
    <lineage>
        <taxon>Bacteria</taxon>
        <taxon>Bacillati</taxon>
        <taxon>Bacillota</taxon>
        <taxon>Bacilli</taxon>
        <taxon>Bacillales</taxon>
        <taxon>Paenibacillaceae</taxon>
        <taxon>Paenibacillus</taxon>
    </lineage>
</organism>
<proteinExistence type="predicted"/>
<evidence type="ECO:0000256" key="2">
    <source>
        <dbReference type="ARBA" id="ARBA00023125"/>
    </source>
</evidence>
<sequence length="237" mass="26558">MIEIKAVKKITVTEQIMEQIAELIRSGQLKPGDQLPTERDLAERLGVTRGRVREALRALSLVGLIEIRAGEGSFVTRRETPLSKETIVWMFHHEIGNLDEVYAARKLIETEVYVAVARMASAGDIESLELLLDEIRRKLETGSVEEHLNLLDRLDLRAGELCGNGIYSKLMQTMVHLRRETSLRLLSVPGAKENGLNSRSQVLSRLKRQDPVEAAQAMADFFSESASFYRQIGGTAE</sequence>